<dbReference type="SUPFAM" id="SSF53474">
    <property type="entry name" value="alpha/beta-Hydrolases"/>
    <property type="match status" value="1"/>
</dbReference>
<protein>
    <submittedName>
        <fullName evidence="1">Alpha/beta hydrolase</fullName>
    </submittedName>
</protein>
<gene>
    <name evidence="1" type="ORF">IQ217_05650</name>
</gene>
<keyword evidence="1" id="KW-0378">Hydrolase</keyword>
<dbReference type="EMBL" id="JADEVV010000011">
    <property type="protein sequence ID" value="MBE9253356.1"/>
    <property type="molecule type" value="Genomic_DNA"/>
</dbReference>
<dbReference type="Proteomes" id="UP000658720">
    <property type="component" value="Unassembled WGS sequence"/>
</dbReference>
<dbReference type="RefSeq" id="WP_194019221.1">
    <property type="nucleotide sequence ID" value="NZ_JADEVV010000011.1"/>
</dbReference>
<keyword evidence="2" id="KW-1185">Reference proteome</keyword>
<reference evidence="1 2" key="1">
    <citation type="submission" date="2020-10" db="EMBL/GenBank/DDBJ databases">
        <authorList>
            <person name="Castelo-Branco R."/>
            <person name="Eusebio N."/>
            <person name="Adriana R."/>
            <person name="Vieira A."/>
            <person name="Brugerolle De Fraissinette N."/>
            <person name="Rezende De Castro R."/>
            <person name="Schneider M.P."/>
            <person name="Vasconcelos V."/>
            <person name="Leao P.N."/>
        </authorList>
    </citation>
    <scope>NUCLEOTIDE SEQUENCE [LARGE SCALE GENOMIC DNA]</scope>
    <source>
        <strain evidence="1 2">LEGE 00031</strain>
    </source>
</reference>
<sequence>MKNQNMPPETPIVWLNFSPALRRFDRPLLRQLSKSQPILQWDYHQTADEPNCLTTGLDLVGEYLENFDQPVHLIGHSTSGLLALLYARQCPEKVRSLSLLSVGVYPALDWQAYYYSQFDAMRYSRHLLLGQMAHHLFNCCSLRQTQTIVNILENDLLTSISPHSLYKQLIILPNHIAVPLLVAVGEADGIIDTSLFNGWQRWKKPGDRLWLCPEGKYFFQFEHPEVTAFQLQQFWRSLQGQEAPSSTSLLA</sequence>
<evidence type="ECO:0000313" key="1">
    <source>
        <dbReference type="EMBL" id="MBE9253356.1"/>
    </source>
</evidence>
<dbReference type="GO" id="GO:0016787">
    <property type="term" value="F:hydrolase activity"/>
    <property type="evidence" value="ECO:0007669"/>
    <property type="project" value="UniProtKB-KW"/>
</dbReference>
<evidence type="ECO:0000313" key="2">
    <source>
        <dbReference type="Proteomes" id="UP000658720"/>
    </source>
</evidence>
<accession>A0ABR9VSZ1</accession>
<dbReference type="Gene3D" id="3.40.50.1820">
    <property type="entry name" value="alpha/beta hydrolase"/>
    <property type="match status" value="1"/>
</dbReference>
<dbReference type="InterPro" id="IPR029058">
    <property type="entry name" value="AB_hydrolase_fold"/>
</dbReference>
<name>A0ABR9VSZ1_9SYNC</name>
<organism evidence="1 2">
    <name type="scientific">Synechocystis salina LEGE 00031</name>
    <dbReference type="NCBI Taxonomy" id="1828736"/>
    <lineage>
        <taxon>Bacteria</taxon>
        <taxon>Bacillati</taxon>
        <taxon>Cyanobacteriota</taxon>
        <taxon>Cyanophyceae</taxon>
        <taxon>Synechococcales</taxon>
        <taxon>Merismopediaceae</taxon>
        <taxon>Synechocystis</taxon>
    </lineage>
</organism>
<proteinExistence type="predicted"/>
<comment type="caution">
    <text evidence="1">The sequence shown here is derived from an EMBL/GenBank/DDBJ whole genome shotgun (WGS) entry which is preliminary data.</text>
</comment>